<dbReference type="Proteomes" id="UP000287033">
    <property type="component" value="Unassembled WGS sequence"/>
</dbReference>
<sequence length="93" mass="10237">MTYAVADQPNKGTGPDRRESVPTTRAFPANQGTAAAVTEPMEGQGWRGRGGDGTGQWEARDRFVFRAVKGERESEDPAAQRSLSCLWRAPDWK</sequence>
<name>A0A401THC5_CHIPU</name>
<keyword evidence="3" id="KW-1185">Reference proteome</keyword>
<evidence type="ECO:0000313" key="2">
    <source>
        <dbReference type="EMBL" id="GCC42064.1"/>
    </source>
</evidence>
<organism evidence="2 3">
    <name type="scientific">Chiloscyllium punctatum</name>
    <name type="common">Brownbanded bambooshark</name>
    <name type="synonym">Hemiscyllium punctatum</name>
    <dbReference type="NCBI Taxonomy" id="137246"/>
    <lineage>
        <taxon>Eukaryota</taxon>
        <taxon>Metazoa</taxon>
        <taxon>Chordata</taxon>
        <taxon>Craniata</taxon>
        <taxon>Vertebrata</taxon>
        <taxon>Chondrichthyes</taxon>
        <taxon>Elasmobranchii</taxon>
        <taxon>Galeomorphii</taxon>
        <taxon>Galeoidea</taxon>
        <taxon>Orectolobiformes</taxon>
        <taxon>Hemiscylliidae</taxon>
        <taxon>Chiloscyllium</taxon>
    </lineage>
</organism>
<proteinExistence type="predicted"/>
<reference evidence="2 3" key="1">
    <citation type="journal article" date="2018" name="Nat. Ecol. Evol.">
        <title>Shark genomes provide insights into elasmobranch evolution and the origin of vertebrates.</title>
        <authorList>
            <person name="Hara Y"/>
            <person name="Yamaguchi K"/>
            <person name="Onimaru K"/>
            <person name="Kadota M"/>
            <person name="Koyanagi M"/>
            <person name="Keeley SD"/>
            <person name="Tatsumi K"/>
            <person name="Tanaka K"/>
            <person name="Motone F"/>
            <person name="Kageyama Y"/>
            <person name="Nozu R"/>
            <person name="Adachi N"/>
            <person name="Nishimura O"/>
            <person name="Nakagawa R"/>
            <person name="Tanegashima C"/>
            <person name="Kiyatake I"/>
            <person name="Matsumoto R"/>
            <person name="Murakumo K"/>
            <person name="Nishida K"/>
            <person name="Terakita A"/>
            <person name="Kuratani S"/>
            <person name="Sato K"/>
            <person name="Hyodo S Kuraku.S."/>
        </authorList>
    </citation>
    <scope>NUCLEOTIDE SEQUENCE [LARGE SCALE GENOMIC DNA]</scope>
</reference>
<comment type="caution">
    <text evidence="2">The sequence shown here is derived from an EMBL/GenBank/DDBJ whole genome shotgun (WGS) entry which is preliminary data.</text>
</comment>
<protein>
    <submittedName>
        <fullName evidence="2">Uncharacterized protein</fullName>
    </submittedName>
</protein>
<gene>
    <name evidence="2" type="ORF">chiPu_0026053</name>
</gene>
<evidence type="ECO:0000313" key="3">
    <source>
        <dbReference type="Proteomes" id="UP000287033"/>
    </source>
</evidence>
<evidence type="ECO:0000256" key="1">
    <source>
        <dbReference type="SAM" id="MobiDB-lite"/>
    </source>
</evidence>
<dbReference type="AlphaFoldDB" id="A0A401THC5"/>
<dbReference type="EMBL" id="BEZZ01071284">
    <property type="protein sequence ID" value="GCC42064.1"/>
    <property type="molecule type" value="Genomic_DNA"/>
</dbReference>
<accession>A0A401THC5</accession>
<feature type="compositionally biased region" description="Gly residues" evidence="1">
    <location>
        <begin position="45"/>
        <end position="54"/>
    </location>
</feature>
<feature type="region of interest" description="Disordered" evidence="1">
    <location>
        <begin position="1"/>
        <end position="57"/>
    </location>
</feature>